<dbReference type="EMBL" id="QGLF01000001">
    <property type="protein sequence ID" value="PWR23355.1"/>
    <property type="molecule type" value="Genomic_DNA"/>
</dbReference>
<evidence type="ECO:0000313" key="1">
    <source>
        <dbReference type="EMBL" id="PWR23355.1"/>
    </source>
</evidence>
<dbReference type="InterPro" id="IPR056912">
    <property type="entry name" value="Phage_JBD30_tail_term-like"/>
</dbReference>
<organism evidence="1 2">
    <name type="scientific">Zavarzinia compransoris</name>
    <dbReference type="NCBI Taxonomy" id="1264899"/>
    <lineage>
        <taxon>Bacteria</taxon>
        <taxon>Pseudomonadati</taxon>
        <taxon>Pseudomonadota</taxon>
        <taxon>Alphaproteobacteria</taxon>
        <taxon>Rhodospirillales</taxon>
        <taxon>Zavarziniaceae</taxon>
        <taxon>Zavarzinia</taxon>
    </lineage>
</organism>
<accession>A0A317EDR6</accession>
<protein>
    <submittedName>
        <fullName evidence="1">Uncharacterized protein</fullName>
    </submittedName>
</protein>
<dbReference type="Proteomes" id="UP000246077">
    <property type="component" value="Unassembled WGS sequence"/>
</dbReference>
<proteinExistence type="predicted"/>
<gene>
    <name evidence="1" type="ORF">DKG75_01955</name>
</gene>
<sequence length="139" mass="14919">MIARLRAQAMPPLRLVEGMAEIESLNGAQPRAMPAAFVTPLSERAEPAGNTLRLRQKVTVHFGVVLICRNVSDLGRGGSALVELKPVRAAVLSALYGWGETAGVTQSPIQFSEGIVIDAHAGLVAWQDTYVTTLYHQQA</sequence>
<dbReference type="AlphaFoldDB" id="A0A317EDR6"/>
<dbReference type="Pfam" id="PF23840">
    <property type="entry name" value="Phage_tail_terminator"/>
    <property type="match status" value="1"/>
</dbReference>
<keyword evidence="2" id="KW-1185">Reference proteome</keyword>
<name>A0A317EDR6_9PROT</name>
<comment type="caution">
    <text evidence="1">The sequence shown here is derived from an EMBL/GenBank/DDBJ whole genome shotgun (WGS) entry which is preliminary data.</text>
</comment>
<evidence type="ECO:0000313" key="2">
    <source>
        <dbReference type="Proteomes" id="UP000246077"/>
    </source>
</evidence>
<reference evidence="2" key="1">
    <citation type="submission" date="2018-05" db="EMBL/GenBank/DDBJ databases">
        <title>Zavarzinia sp. HR-AS.</title>
        <authorList>
            <person name="Lee Y."/>
            <person name="Jeon C.O."/>
        </authorList>
    </citation>
    <scope>NUCLEOTIDE SEQUENCE [LARGE SCALE GENOMIC DNA]</scope>
    <source>
        <strain evidence="2">DSM 1231</strain>
    </source>
</reference>